<dbReference type="InterPro" id="IPR011050">
    <property type="entry name" value="Pectin_lyase_fold/virulence"/>
</dbReference>
<evidence type="ECO:0000313" key="3">
    <source>
        <dbReference type="Proteomes" id="UP001501442"/>
    </source>
</evidence>
<feature type="region of interest" description="Disordered" evidence="1">
    <location>
        <begin position="31"/>
        <end position="95"/>
    </location>
</feature>
<evidence type="ECO:0000256" key="1">
    <source>
        <dbReference type="SAM" id="MobiDB-lite"/>
    </source>
</evidence>
<feature type="compositionally biased region" description="Low complexity" evidence="1">
    <location>
        <begin position="31"/>
        <end position="50"/>
    </location>
</feature>
<dbReference type="InterPro" id="IPR012334">
    <property type="entry name" value="Pectin_lyas_fold"/>
</dbReference>
<feature type="region of interest" description="Disordered" evidence="1">
    <location>
        <begin position="315"/>
        <end position="334"/>
    </location>
</feature>
<keyword evidence="3" id="KW-1185">Reference proteome</keyword>
<evidence type="ECO:0000313" key="2">
    <source>
        <dbReference type="EMBL" id="GAA4631641.1"/>
    </source>
</evidence>
<name>A0ABP8UI03_9ACTN</name>
<dbReference type="RefSeq" id="WP_345434632.1">
    <property type="nucleotide sequence ID" value="NZ_BAABHK010000009.1"/>
</dbReference>
<reference evidence="3" key="1">
    <citation type="journal article" date="2019" name="Int. J. Syst. Evol. Microbiol.">
        <title>The Global Catalogue of Microorganisms (GCM) 10K type strain sequencing project: providing services to taxonomists for standard genome sequencing and annotation.</title>
        <authorList>
            <consortium name="The Broad Institute Genomics Platform"/>
            <consortium name="The Broad Institute Genome Sequencing Center for Infectious Disease"/>
            <person name="Wu L."/>
            <person name="Ma J."/>
        </authorList>
    </citation>
    <scope>NUCLEOTIDE SEQUENCE [LARGE SCALE GENOMIC DNA]</scope>
    <source>
        <strain evidence="3">JCM 17939</strain>
    </source>
</reference>
<protein>
    <recommendedName>
        <fullName evidence="4">Right handed beta helix domain-containing protein</fullName>
    </recommendedName>
</protein>
<accession>A0ABP8UI03</accession>
<dbReference type="Gene3D" id="2.160.20.10">
    <property type="entry name" value="Single-stranded right-handed beta-helix, Pectin lyase-like"/>
    <property type="match status" value="1"/>
</dbReference>
<evidence type="ECO:0008006" key="4">
    <source>
        <dbReference type="Google" id="ProtNLM"/>
    </source>
</evidence>
<gene>
    <name evidence="2" type="ORF">GCM10023196_061840</name>
</gene>
<proteinExistence type="predicted"/>
<dbReference type="EMBL" id="BAABHK010000009">
    <property type="protein sequence ID" value="GAA4631641.1"/>
    <property type="molecule type" value="Genomic_DNA"/>
</dbReference>
<sequence>MTGRARLTTAIVIAAVAASVSALLVGWAARGSPSSRRARPGATAASPGASAVGGGTTRPRSEVPSLQVRSGPGSPAPPRWPDAATTGPRPGTRLQVRTGTIKVTTDGAVLDGLEVHGDIVVLARNVTIRNCRVIGAGDWAILQRMEAGSGGLTVEDTEISGGGGRPLEFGVLNFAGDLTVRRVNVHAMMSAVQTSQGLIEDSYFHDPKDFPGAHVTLVASGSGPRPGMTFVVRHNAILNPGGQTAAVALYQDFGLNHDVLVQDNLLAGGGYTVYGGAGKYGRPHHIRFIGNVFSRRYFSKGGAFGWGTTWDDSAPGNQWKKNTWEDTGSPVPAP</sequence>
<comment type="caution">
    <text evidence="2">The sequence shown here is derived from an EMBL/GenBank/DDBJ whole genome shotgun (WGS) entry which is preliminary data.</text>
</comment>
<organism evidence="2 3">
    <name type="scientific">Actinoallomurus vinaceus</name>
    <dbReference type="NCBI Taxonomy" id="1080074"/>
    <lineage>
        <taxon>Bacteria</taxon>
        <taxon>Bacillati</taxon>
        <taxon>Actinomycetota</taxon>
        <taxon>Actinomycetes</taxon>
        <taxon>Streptosporangiales</taxon>
        <taxon>Thermomonosporaceae</taxon>
        <taxon>Actinoallomurus</taxon>
    </lineage>
</organism>
<dbReference type="Proteomes" id="UP001501442">
    <property type="component" value="Unassembled WGS sequence"/>
</dbReference>
<dbReference type="SUPFAM" id="SSF51126">
    <property type="entry name" value="Pectin lyase-like"/>
    <property type="match status" value="1"/>
</dbReference>